<dbReference type="InterPro" id="IPR002508">
    <property type="entry name" value="MurNAc-LAA_cat"/>
</dbReference>
<proteinExistence type="predicted"/>
<dbReference type="GO" id="GO:0008745">
    <property type="term" value="F:N-acetylmuramoyl-L-alanine amidase activity"/>
    <property type="evidence" value="ECO:0007669"/>
    <property type="project" value="UniProtKB-EC"/>
</dbReference>
<dbReference type="CDD" id="cd02696">
    <property type="entry name" value="MurNAc-LAA"/>
    <property type="match status" value="1"/>
</dbReference>
<evidence type="ECO:0000313" key="4">
    <source>
        <dbReference type="EMBL" id="AIF14883.1"/>
    </source>
</evidence>
<dbReference type="Gene3D" id="1.25.40.10">
    <property type="entry name" value="Tetratricopeptide repeat domain"/>
    <property type="match status" value="1"/>
</dbReference>
<dbReference type="PANTHER" id="PTHR30404">
    <property type="entry name" value="N-ACETYLMURAMOYL-L-ALANINE AMIDASE"/>
    <property type="match status" value="1"/>
</dbReference>
<dbReference type="InterPro" id="IPR050695">
    <property type="entry name" value="N-acetylmuramoyl_amidase_3"/>
</dbReference>
<dbReference type="EMBL" id="KF901013">
    <property type="protein sequence ID" value="AIF14883.1"/>
    <property type="molecule type" value="Genomic_DNA"/>
</dbReference>
<dbReference type="EC" id="3.5.1.28" evidence="4"/>
<reference evidence="4" key="1">
    <citation type="journal article" date="2014" name="Genome Biol. Evol.">
        <title>Pangenome evidence for extensive interdomain horizontal transfer affecting lineage core and shell genes in uncultured planktonic thaumarchaeota and euryarchaeota.</title>
        <authorList>
            <person name="Deschamps P."/>
            <person name="Zivanovic Y."/>
            <person name="Moreira D."/>
            <person name="Rodriguez-Valera F."/>
            <person name="Lopez-Garcia P."/>
        </authorList>
    </citation>
    <scope>NUCLEOTIDE SEQUENCE</scope>
</reference>
<evidence type="ECO:0000259" key="3">
    <source>
        <dbReference type="SMART" id="SM00646"/>
    </source>
</evidence>
<keyword evidence="2" id="KW-0812">Transmembrane</keyword>
<dbReference type="InterPro" id="IPR011990">
    <property type="entry name" value="TPR-like_helical_dom_sf"/>
</dbReference>
<dbReference type="SUPFAM" id="SSF53187">
    <property type="entry name" value="Zn-dependent exopeptidases"/>
    <property type="match status" value="1"/>
</dbReference>
<sequence length="634" mass="70740">MTRWILKRDKTLKCSGTRDCQRDLTKSRRAADITAMAVWPLFSTIGNQLLVGIALLVTSTLLARLDRLPQLFFTTNQILRPNPPTLTLITKLTRTGLRSLLYAVFVLLLTFHLAYGNEQKPQSHDTDAISDQYRRILRLEHGLRRPESTPVDSRKFSSLAEAYVAIATNHPRSGYASRALWQAAGISALLYDTYRDRDYQTQTIELLSQLQRDYPDSQLSRQIATRLQRVHEVKAAYNVGALLDVTHQQIGMTTRVIIELDSEQTVTTRQHHQLPLFTLDFSNVTLRAPIKPDLTDSDIGNVLNIAPSKHKDFTRLSLHLKERVNCHTFEFYEPFRVLVDCRQTADLASNTQHILHVESENNDIAILDTVPVSNEQPAVSRPYRRTDSNIPLVRQLGLGVSRVVIDPGHGGRDPGASANGLFESQLTLDVATRLAEHLSHHNIEAVLTRSADEYLSLEARTAIANEAEADLFLSLHFNASARPNATGIETYILDFATTEDAEEAARRENRFSTKTFTDLDSLIATISQTTKRAESSMLATALQEKVLAKLRTENPTLPDLGVKSAPFLVLLGAQAPSVLAELSFVSNPDAASLLKTDSYRELIAEGLLEGVLRYSKELKMEHQTAGPAQPVEVN</sequence>
<feature type="transmembrane region" description="Helical" evidence="2">
    <location>
        <begin position="45"/>
        <end position="63"/>
    </location>
</feature>
<evidence type="ECO:0000256" key="1">
    <source>
        <dbReference type="ARBA" id="ARBA00022801"/>
    </source>
</evidence>
<dbReference type="PANTHER" id="PTHR30404:SF0">
    <property type="entry name" value="N-ACETYLMURAMOYL-L-ALANINE AMIDASE AMIC"/>
    <property type="match status" value="1"/>
</dbReference>
<dbReference type="Gene3D" id="3.40.630.40">
    <property type="entry name" value="Zn-dependent exopeptidases"/>
    <property type="match status" value="1"/>
</dbReference>
<protein>
    <submittedName>
        <fullName evidence="4">Cell wall hydrolase/autolysin (AmiA, amiB, amiC)</fullName>
        <ecNumber evidence="4">3.5.1.28</ecNumber>
    </submittedName>
</protein>
<keyword evidence="2" id="KW-0472">Membrane</keyword>
<dbReference type="GO" id="GO:0009253">
    <property type="term" value="P:peptidoglycan catabolic process"/>
    <property type="evidence" value="ECO:0007669"/>
    <property type="project" value="InterPro"/>
</dbReference>
<organism evidence="4">
    <name type="scientific">uncultured marine thaumarchaeote KM3_68_B04</name>
    <dbReference type="NCBI Taxonomy" id="1456242"/>
    <lineage>
        <taxon>Archaea</taxon>
        <taxon>Nitrososphaerota</taxon>
        <taxon>environmental samples</taxon>
    </lineage>
</organism>
<dbReference type="Pfam" id="PF01520">
    <property type="entry name" value="Amidase_3"/>
    <property type="match status" value="1"/>
</dbReference>
<name>A0A075HLP9_9ARCH</name>
<accession>A0A075HLP9</accession>
<keyword evidence="2" id="KW-1133">Transmembrane helix</keyword>
<feature type="domain" description="MurNAc-LAA" evidence="3">
    <location>
        <begin position="461"/>
        <end position="612"/>
    </location>
</feature>
<evidence type="ECO:0000256" key="2">
    <source>
        <dbReference type="SAM" id="Phobius"/>
    </source>
</evidence>
<keyword evidence="1 4" id="KW-0378">Hydrolase</keyword>
<dbReference type="AlphaFoldDB" id="A0A075HLP9"/>
<dbReference type="SMART" id="SM00646">
    <property type="entry name" value="Ami_3"/>
    <property type="match status" value="1"/>
</dbReference>
<gene>
    <name evidence="4" type="primary">amiA</name>
    <name evidence="4" type="synonym">amiB</name>
    <name evidence="4" type="synonym">amiC</name>
</gene>